<dbReference type="EMBL" id="JAFMYV010000009">
    <property type="protein sequence ID" value="MBO0938319.1"/>
    <property type="molecule type" value="Genomic_DNA"/>
</dbReference>
<dbReference type="Proteomes" id="UP000664034">
    <property type="component" value="Unassembled WGS sequence"/>
</dbReference>
<dbReference type="AlphaFoldDB" id="A0A939K4E0"/>
<sequence length="188" mass="22567">MEIDYRIYRDLEKHIRTKVHSDFHANGSIGAMDFFCIIIWKSNRAKSKVAKRLFDSNLSLDERCHELTKRIYNEKTNKGKLKILFKEYKFRIPIMSAILSVLYPDDFTVYDFRVCESLKARNENDFSKLESLTNFDELWLRYSNYVEVVKRAIPLYNSLTEKDHYLWGQSFYSQLENHIKSNFANYKE</sequence>
<evidence type="ECO:0000313" key="1">
    <source>
        <dbReference type="EMBL" id="MBO0938319.1"/>
    </source>
</evidence>
<keyword evidence="2" id="KW-1185">Reference proteome</keyword>
<gene>
    <name evidence="1" type="ORF">J2I47_17340</name>
</gene>
<comment type="caution">
    <text evidence="1">The sequence shown here is derived from an EMBL/GenBank/DDBJ whole genome shotgun (WGS) entry which is preliminary data.</text>
</comment>
<dbReference type="RefSeq" id="WP_207365859.1">
    <property type="nucleotide sequence ID" value="NZ_JAFMYV010000009.1"/>
</dbReference>
<reference evidence="1" key="1">
    <citation type="submission" date="2021-03" db="EMBL/GenBank/DDBJ databases">
        <title>Fibrella sp. HMF5335 genome sequencing and assembly.</title>
        <authorList>
            <person name="Kang H."/>
            <person name="Kim H."/>
            <person name="Bae S."/>
            <person name="Joh K."/>
        </authorList>
    </citation>
    <scope>NUCLEOTIDE SEQUENCE</scope>
    <source>
        <strain evidence="1">HMF5335</strain>
    </source>
</reference>
<accession>A0A939K4E0</accession>
<evidence type="ECO:0000313" key="2">
    <source>
        <dbReference type="Proteomes" id="UP000664034"/>
    </source>
</evidence>
<organism evidence="1 2">
    <name type="scientific">Fibrella rubiginis</name>
    <dbReference type="NCBI Taxonomy" id="2817060"/>
    <lineage>
        <taxon>Bacteria</taxon>
        <taxon>Pseudomonadati</taxon>
        <taxon>Bacteroidota</taxon>
        <taxon>Cytophagia</taxon>
        <taxon>Cytophagales</taxon>
        <taxon>Spirosomataceae</taxon>
        <taxon>Fibrella</taxon>
    </lineage>
</organism>
<protein>
    <submittedName>
        <fullName evidence="1">Uncharacterized protein</fullName>
    </submittedName>
</protein>
<name>A0A939K4E0_9BACT</name>
<proteinExistence type="predicted"/>